<dbReference type="AlphaFoldDB" id="A0A8K0WC51"/>
<reference evidence="7" key="1">
    <citation type="journal article" date="2021" name="Nat. Commun.">
        <title>Genetic determinants of endophytism in the Arabidopsis root mycobiome.</title>
        <authorList>
            <person name="Mesny F."/>
            <person name="Miyauchi S."/>
            <person name="Thiergart T."/>
            <person name="Pickel B."/>
            <person name="Atanasova L."/>
            <person name="Karlsson M."/>
            <person name="Huettel B."/>
            <person name="Barry K.W."/>
            <person name="Haridas S."/>
            <person name="Chen C."/>
            <person name="Bauer D."/>
            <person name="Andreopoulos W."/>
            <person name="Pangilinan J."/>
            <person name="LaButti K."/>
            <person name="Riley R."/>
            <person name="Lipzen A."/>
            <person name="Clum A."/>
            <person name="Drula E."/>
            <person name="Henrissat B."/>
            <person name="Kohler A."/>
            <person name="Grigoriev I.V."/>
            <person name="Martin F.M."/>
            <person name="Hacquard S."/>
        </authorList>
    </citation>
    <scope>NUCLEOTIDE SEQUENCE</scope>
    <source>
        <strain evidence="7">MPI-SDFR-AT-0068</strain>
    </source>
</reference>
<evidence type="ECO:0000313" key="8">
    <source>
        <dbReference type="Proteomes" id="UP000813427"/>
    </source>
</evidence>
<dbReference type="Proteomes" id="UP000813427">
    <property type="component" value="Unassembled WGS sequence"/>
</dbReference>
<evidence type="ECO:0000256" key="4">
    <source>
        <dbReference type="ARBA" id="ARBA00039045"/>
    </source>
</evidence>
<comment type="catalytic activity">
    <reaction evidence="3">
        <text>a nitrile + 2 H2O = a carboxylate + NH4(+)</text>
        <dbReference type="Rhea" id="RHEA:21724"/>
        <dbReference type="ChEBI" id="CHEBI:15377"/>
        <dbReference type="ChEBI" id="CHEBI:18379"/>
        <dbReference type="ChEBI" id="CHEBI:28938"/>
        <dbReference type="ChEBI" id="CHEBI:29067"/>
        <dbReference type="EC" id="3.5.5.1"/>
    </reaction>
</comment>
<dbReference type="OrthoDB" id="10250282at2759"/>
<dbReference type="SUPFAM" id="SSF56317">
    <property type="entry name" value="Carbon-nitrogen hydrolase"/>
    <property type="match status" value="1"/>
</dbReference>
<organism evidence="7 8">
    <name type="scientific">Fusarium tricinctum</name>
    <dbReference type="NCBI Taxonomy" id="61284"/>
    <lineage>
        <taxon>Eukaryota</taxon>
        <taxon>Fungi</taxon>
        <taxon>Dikarya</taxon>
        <taxon>Ascomycota</taxon>
        <taxon>Pezizomycotina</taxon>
        <taxon>Sordariomycetes</taxon>
        <taxon>Hypocreomycetidae</taxon>
        <taxon>Hypocreales</taxon>
        <taxon>Nectriaceae</taxon>
        <taxon>Fusarium</taxon>
        <taxon>Fusarium tricinctum species complex</taxon>
    </lineage>
</organism>
<dbReference type="InterPro" id="IPR000132">
    <property type="entry name" value="Nitrilase/CN_hydratase_CS"/>
</dbReference>
<dbReference type="FunFam" id="3.60.110.10:FF:000011">
    <property type="entry name" value="Cyanide hydratase"/>
    <property type="match status" value="1"/>
</dbReference>
<protein>
    <recommendedName>
        <fullName evidence="4">nitrilase</fullName>
        <ecNumber evidence="4">3.5.5.1</ecNumber>
    </recommendedName>
</protein>
<dbReference type="InterPro" id="IPR003010">
    <property type="entry name" value="C-N_Hydrolase"/>
</dbReference>
<dbReference type="GO" id="GO:0000257">
    <property type="term" value="F:nitrilase activity"/>
    <property type="evidence" value="ECO:0007669"/>
    <property type="project" value="UniProtKB-EC"/>
</dbReference>
<feature type="active site" description="Proton acceptor" evidence="5">
    <location>
        <position position="46"/>
    </location>
</feature>
<dbReference type="GO" id="GO:0016836">
    <property type="term" value="F:hydro-lyase activity"/>
    <property type="evidence" value="ECO:0007669"/>
    <property type="project" value="UniProtKB-ARBA"/>
</dbReference>
<keyword evidence="2" id="KW-0378">Hydrolase</keyword>
<name>A0A8K0WC51_9HYPO</name>
<dbReference type="Gene3D" id="3.60.110.10">
    <property type="entry name" value="Carbon-nitrogen hydrolase"/>
    <property type="match status" value="1"/>
</dbReference>
<dbReference type="EC" id="3.5.5.1" evidence="4"/>
<proteinExistence type="inferred from homology"/>
<dbReference type="Pfam" id="PF00795">
    <property type="entry name" value="CN_hydrolase"/>
    <property type="match status" value="1"/>
</dbReference>
<dbReference type="PROSITE" id="PS50263">
    <property type="entry name" value="CN_HYDROLASE"/>
    <property type="match status" value="1"/>
</dbReference>
<dbReference type="PANTHER" id="PTHR46044:SF14">
    <property type="entry name" value="ARYLACETONITRILASE"/>
    <property type="match status" value="1"/>
</dbReference>
<evidence type="ECO:0000313" key="7">
    <source>
        <dbReference type="EMBL" id="KAH7246545.1"/>
    </source>
</evidence>
<evidence type="ECO:0000256" key="5">
    <source>
        <dbReference type="PROSITE-ProRule" id="PRU10139"/>
    </source>
</evidence>
<evidence type="ECO:0000256" key="2">
    <source>
        <dbReference type="ARBA" id="ARBA00022801"/>
    </source>
</evidence>
<evidence type="ECO:0000259" key="6">
    <source>
        <dbReference type="PROSITE" id="PS50263"/>
    </source>
</evidence>
<dbReference type="InterPro" id="IPR036526">
    <property type="entry name" value="C-N_Hydrolase_sf"/>
</dbReference>
<evidence type="ECO:0000256" key="3">
    <source>
        <dbReference type="ARBA" id="ARBA00036406"/>
    </source>
</evidence>
<dbReference type="PANTHER" id="PTHR46044">
    <property type="entry name" value="NITRILASE"/>
    <property type="match status" value="1"/>
</dbReference>
<dbReference type="PROSITE" id="PS00920">
    <property type="entry name" value="NITRIL_CHT_1"/>
    <property type="match status" value="1"/>
</dbReference>
<dbReference type="InterPro" id="IPR044149">
    <property type="entry name" value="Nitrilases_CHs"/>
</dbReference>
<comment type="caution">
    <text evidence="7">The sequence shown here is derived from an EMBL/GenBank/DDBJ whole genome shotgun (WGS) entry which is preliminary data.</text>
</comment>
<dbReference type="EMBL" id="JAGPXF010000004">
    <property type="protein sequence ID" value="KAH7246545.1"/>
    <property type="molecule type" value="Genomic_DNA"/>
</dbReference>
<feature type="domain" description="CN hydrolase" evidence="6">
    <location>
        <begin position="6"/>
        <end position="290"/>
    </location>
</feature>
<dbReference type="CDD" id="cd07564">
    <property type="entry name" value="nitrilases_CHs"/>
    <property type="match status" value="1"/>
</dbReference>
<comment type="similarity">
    <text evidence="1">Belongs to the carbon-nitrogen hydrolase superfamily. Nitrilase family.</text>
</comment>
<gene>
    <name evidence="7" type="ORF">BKA59DRAFT_478142</name>
</gene>
<sequence length="334" mass="36442">MSKHTLKVAVTQAEPQWLDLAASVNKTCGLINEAAENGAKLVAFPECWIPGYPGWIWQRPVDPIINTEYIENSLMVNSAEMRTIQACAKSNSVAISLGFSERTESHSLYISQVIITPEGEIAVHHRKLKPTHMERTIFGDGSDNVLNTVADIDFGDVGVIKVGNLACWEHAQPLLKYHSYSQHESIHISAWPPIDPHGGTEAPGLWSMSAEGTECMSQMYAMEGGSYVLHCTAVCNQSGIDKLKTKGGLLFQEPGGGHSAVYGPDGRRLTKPLASGDATAEGIVYTELDLKAIVTNRSFLDVVGHYSRPDLLWLGVDKKQKNIVVPTKETHHSA</sequence>
<evidence type="ECO:0000256" key="1">
    <source>
        <dbReference type="ARBA" id="ARBA00008129"/>
    </source>
</evidence>
<accession>A0A8K0WC51</accession>
<keyword evidence="8" id="KW-1185">Reference proteome</keyword>